<dbReference type="Proteomes" id="UP000004703">
    <property type="component" value="Chromosome"/>
</dbReference>
<sequence length="55" mass="5817">MPAARSENAPHIQKRTEQAGCGQTFKLGKAISVLLHAAPGLAFTDQTAHDAALQF</sequence>
<dbReference type="EMBL" id="ACCU02000003">
    <property type="protein sequence ID" value="RMX61868.1"/>
    <property type="molecule type" value="Genomic_DNA"/>
</dbReference>
<organism evidence="1 2">
    <name type="scientific">Roseibium alexandrii (strain DSM 17067 / NCIMB 14079 / DFL-11)</name>
    <name type="common">Labrenzia alexandrii</name>
    <dbReference type="NCBI Taxonomy" id="244592"/>
    <lineage>
        <taxon>Bacteria</taxon>
        <taxon>Pseudomonadati</taxon>
        <taxon>Pseudomonadota</taxon>
        <taxon>Alphaproteobacteria</taxon>
        <taxon>Hyphomicrobiales</taxon>
        <taxon>Stappiaceae</taxon>
        <taxon>Roseibium</taxon>
    </lineage>
</organism>
<evidence type="ECO:0000313" key="2">
    <source>
        <dbReference type="Proteomes" id="UP000004703"/>
    </source>
</evidence>
<protein>
    <submittedName>
        <fullName evidence="1">Uncharacterized protein</fullName>
    </submittedName>
</protein>
<proteinExistence type="predicted"/>
<reference evidence="1 2" key="2">
    <citation type="submission" date="2013-04" db="EMBL/GenBank/DDBJ databases">
        <authorList>
            <person name="Fiebig A."/>
            <person name="Pradella S."/>
            <person name="Wagner-Doebler I."/>
        </authorList>
    </citation>
    <scope>NUCLEOTIDE SEQUENCE [LARGE SCALE GENOMIC DNA]</scope>
    <source>
        <strain evidence="2">DSM 17067 / NCIMB 14079 / DFL-11</strain>
    </source>
</reference>
<name>A0A5E8UWQ0_ROSAD</name>
<evidence type="ECO:0000313" key="1">
    <source>
        <dbReference type="EMBL" id="RMX61868.1"/>
    </source>
</evidence>
<gene>
    <name evidence="1" type="ORF">SADFL11_00044550</name>
</gene>
<comment type="caution">
    <text evidence="1">The sequence shown here is derived from an EMBL/GenBank/DDBJ whole genome shotgun (WGS) entry which is preliminary data.</text>
</comment>
<accession>A0A5E8UWQ0</accession>
<reference evidence="1 2" key="1">
    <citation type="submission" date="2008-01" db="EMBL/GenBank/DDBJ databases">
        <authorList>
            <person name="Wagner-Dobler I."/>
            <person name="Ferriera S."/>
            <person name="Johnson J."/>
            <person name="Kravitz S."/>
            <person name="Beeson K."/>
            <person name="Sutton G."/>
            <person name="Rogers Y.-H."/>
            <person name="Friedman R."/>
            <person name="Frazier M."/>
            <person name="Venter J.C."/>
        </authorList>
    </citation>
    <scope>NUCLEOTIDE SEQUENCE [LARGE SCALE GENOMIC DNA]</scope>
    <source>
        <strain evidence="2">DSM 17067 / NCIMB 14079 / DFL-11</strain>
    </source>
</reference>
<dbReference type="AlphaFoldDB" id="A0A5E8UWQ0"/>